<dbReference type="AlphaFoldDB" id="A0A9X3S598"/>
<feature type="domain" description="Alpha-glutamyl/putrescinyl thymine pyrophosphorylase clade 3" evidence="2">
    <location>
        <begin position="131"/>
        <end position="230"/>
    </location>
</feature>
<dbReference type="Proteomes" id="UP001149140">
    <property type="component" value="Unassembled WGS sequence"/>
</dbReference>
<evidence type="ECO:0000313" key="3">
    <source>
        <dbReference type="EMBL" id="MDA0165377.1"/>
    </source>
</evidence>
<feature type="region of interest" description="Disordered" evidence="1">
    <location>
        <begin position="1"/>
        <end position="34"/>
    </location>
</feature>
<sequence length="274" mass="29557">MRHVTVRRPGATSTPKPRAKSAASGSSGARSSKRLVTRQLQRAADDGYRNPLVQGMKATADAERLAVAVTIAAARLEPPGPYTVIDETPDIEQATWLAFLLALAPERTEIIEQVRPAWEDTENLDALPAAKAKTAAAYRAWVGRAGSQEAAFTGEEIWTPERRFGRVFERLALPGFTRPMRYDLLAALGAADIYPLEPDGLYLVEDDATTLAAKRLFVSGDRMLLERRAQELVDASGMPVGAFDKGLAWFGTPTEPVDMSVEPDPGIAAALGIG</sequence>
<protein>
    <recommendedName>
        <fullName evidence="2">Alpha-glutamyl/putrescinyl thymine pyrophosphorylase clade 3 domain-containing protein</fullName>
    </recommendedName>
</protein>
<dbReference type="InterPro" id="IPR041271">
    <property type="entry name" value="AGPT-Pplase3"/>
</dbReference>
<keyword evidence="4" id="KW-1185">Reference proteome</keyword>
<evidence type="ECO:0000256" key="1">
    <source>
        <dbReference type="SAM" id="MobiDB-lite"/>
    </source>
</evidence>
<gene>
    <name evidence="3" type="ORF">OM076_34225</name>
</gene>
<evidence type="ECO:0000259" key="2">
    <source>
        <dbReference type="Pfam" id="PF18746"/>
    </source>
</evidence>
<dbReference type="RefSeq" id="WP_270044635.1">
    <property type="nucleotide sequence ID" value="NZ_JAPDOD010000046.1"/>
</dbReference>
<feature type="compositionally biased region" description="Low complexity" evidence="1">
    <location>
        <begin position="20"/>
        <end position="30"/>
    </location>
</feature>
<reference evidence="3" key="1">
    <citation type="submission" date="2022-10" db="EMBL/GenBank/DDBJ databases">
        <title>The WGS of Solirubrobacter ginsenosidimutans DSM 21036.</title>
        <authorList>
            <person name="Jiang Z."/>
        </authorList>
    </citation>
    <scope>NUCLEOTIDE SEQUENCE</scope>
    <source>
        <strain evidence="3">DSM 21036</strain>
    </source>
</reference>
<evidence type="ECO:0000313" key="4">
    <source>
        <dbReference type="Proteomes" id="UP001149140"/>
    </source>
</evidence>
<dbReference type="EMBL" id="JAPDOD010000046">
    <property type="protein sequence ID" value="MDA0165377.1"/>
    <property type="molecule type" value="Genomic_DNA"/>
</dbReference>
<dbReference type="Pfam" id="PF18746">
    <property type="entry name" value="aGPT-Pplase3"/>
    <property type="match status" value="1"/>
</dbReference>
<accession>A0A9X3S598</accession>
<name>A0A9X3S598_9ACTN</name>
<proteinExistence type="predicted"/>
<organism evidence="3 4">
    <name type="scientific">Solirubrobacter ginsenosidimutans</name>
    <dbReference type="NCBI Taxonomy" id="490573"/>
    <lineage>
        <taxon>Bacteria</taxon>
        <taxon>Bacillati</taxon>
        <taxon>Actinomycetota</taxon>
        <taxon>Thermoleophilia</taxon>
        <taxon>Solirubrobacterales</taxon>
        <taxon>Solirubrobacteraceae</taxon>
        <taxon>Solirubrobacter</taxon>
    </lineage>
</organism>
<comment type="caution">
    <text evidence="3">The sequence shown here is derived from an EMBL/GenBank/DDBJ whole genome shotgun (WGS) entry which is preliminary data.</text>
</comment>